<name>A0A6M1LBX1_9ACTN</name>
<proteinExistence type="predicted"/>
<keyword evidence="4" id="KW-1185">Reference proteome</keyword>
<protein>
    <submittedName>
        <fullName evidence="3">Uncharacterized protein</fullName>
    </submittedName>
</protein>
<evidence type="ECO:0000256" key="2">
    <source>
        <dbReference type="SAM" id="SignalP"/>
    </source>
</evidence>
<feature type="compositionally biased region" description="Low complexity" evidence="1">
    <location>
        <begin position="18"/>
        <end position="39"/>
    </location>
</feature>
<feature type="region of interest" description="Disordered" evidence="1">
    <location>
        <begin position="18"/>
        <end position="51"/>
    </location>
</feature>
<evidence type="ECO:0000313" key="4">
    <source>
        <dbReference type="Proteomes" id="UP000478148"/>
    </source>
</evidence>
<organism evidence="3 4">
    <name type="scientific">Verrucosispora sioxanthis</name>
    <dbReference type="NCBI Taxonomy" id="2499994"/>
    <lineage>
        <taxon>Bacteria</taxon>
        <taxon>Bacillati</taxon>
        <taxon>Actinomycetota</taxon>
        <taxon>Actinomycetes</taxon>
        <taxon>Micromonosporales</taxon>
        <taxon>Micromonosporaceae</taxon>
        <taxon>Micromonospora</taxon>
    </lineage>
</organism>
<dbReference type="EMBL" id="SAIY01000011">
    <property type="protein sequence ID" value="NGM15756.1"/>
    <property type="molecule type" value="Genomic_DNA"/>
</dbReference>
<dbReference type="RefSeq" id="WP_164449609.1">
    <property type="nucleotide sequence ID" value="NZ_SAIY01000011.1"/>
</dbReference>
<feature type="chain" id="PRO_5027018640" evidence="2">
    <location>
        <begin position="22"/>
        <end position="188"/>
    </location>
</feature>
<accession>A0A6M1LBX1</accession>
<reference evidence="3 4" key="1">
    <citation type="submission" date="2020-02" db="EMBL/GenBank/DDBJ databases">
        <title>Draft Genome Sequence of Verrucosispora sp. Strain CWR15, Isolated from Gulf of Mexico Sponge.</title>
        <authorList>
            <person name="Kennedy S.J."/>
            <person name="Cella E."/>
            <person name="Azarian T."/>
            <person name="Baker B.J."/>
            <person name="Shaw L.N."/>
        </authorList>
    </citation>
    <scope>NUCLEOTIDE SEQUENCE [LARGE SCALE GENOMIC DNA]</scope>
    <source>
        <strain evidence="3 4">CWR15</strain>
    </source>
</reference>
<sequence>MSAAVLLALSMAACDAAPPDAAPGSPTPTASSTGWTAPPLQLPTVGPGDPCPVTEPRPWSDSDLASRVLGPGPLYPVADYFVDGALQLRDEDRQPDGTYPKKVRWIGSGYTGPVLVRAARIDAPGSATAVFSYTGEPRDDGHHAVLTTPESDLPGVTTVAGPGCYAYQVDGTTFSVTIVFRAVPAARS</sequence>
<comment type="caution">
    <text evidence="3">The sequence shown here is derived from an EMBL/GenBank/DDBJ whole genome shotgun (WGS) entry which is preliminary data.</text>
</comment>
<keyword evidence="2" id="KW-0732">Signal</keyword>
<evidence type="ECO:0000256" key="1">
    <source>
        <dbReference type="SAM" id="MobiDB-lite"/>
    </source>
</evidence>
<feature type="signal peptide" evidence="2">
    <location>
        <begin position="1"/>
        <end position="21"/>
    </location>
</feature>
<evidence type="ECO:0000313" key="3">
    <source>
        <dbReference type="EMBL" id="NGM15756.1"/>
    </source>
</evidence>
<dbReference type="AlphaFoldDB" id="A0A6M1LBX1"/>
<gene>
    <name evidence="3" type="ORF">ENC19_25570</name>
</gene>
<dbReference type="Proteomes" id="UP000478148">
    <property type="component" value="Unassembled WGS sequence"/>
</dbReference>